<accession>H4GK81</accession>
<reference evidence="6 7" key="1">
    <citation type="journal article" date="2013" name="Genome Announc.">
        <title>Genome Sequence of Lactobacillus gastricus PS3, a Strain Isolated from Human Milk.</title>
        <authorList>
            <person name="Martin V."/>
            <person name="Cardenas N."/>
            <person name="Jimenez E."/>
            <person name="Maldonado A."/>
            <person name="Rodriguez J.M."/>
            <person name="Fernandez L."/>
        </authorList>
    </citation>
    <scope>NUCLEOTIDE SEQUENCE [LARGE SCALE GENOMIC DNA]</scope>
    <source>
        <strain evidence="6 7">PS3</strain>
    </source>
</reference>
<dbReference type="GO" id="GO:0003723">
    <property type="term" value="F:RNA binding"/>
    <property type="evidence" value="ECO:0007669"/>
    <property type="project" value="InterPro"/>
</dbReference>
<feature type="domain" description="Pseudouridine synthase RsuA/RluA-like" evidence="5">
    <location>
        <begin position="86"/>
        <end position="236"/>
    </location>
</feature>
<dbReference type="CDD" id="cd02869">
    <property type="entry name" value="PseudoU_synth_RluA_like"/>
    <property type="match status" value="1"/>
</dbReference>
<evidence type="ECO:0000256" key="4">
    <source>
        <dbReference type="RuleBase" id="RU362028"/>
    </source>
</evidence>
<dbReference type="EMBL" id="AICN01000062">
    <property type="protein sequence ID" value="EHS85533.1"/>
    <property type="molecule type" value="Genomic_DNA"/>
</dbReference>
<sequence>MENTWVYRGTEPIKIKQYLHSLGMGHRLFNDIKNGQGEFLVDHRSVRPTTKILPNQPLTIKVQPEPIDPTVQVSAADLSVVYEDDNWLVVNKPAGVSSVPGPTQPTDTILNRVTGYLRQGQSPDQRPHLVTRLDRYTSGLMLIAKHNVATSMISPQVQTHQMLKEYLAVVQGRLPEPHQLITSPIARVAGQAQRVVDPDGQKAETEYWVEETKGDYSLVRLQLHSGRTHQIRVHLNSIGYPIVGDALYGGDCSIVDHQLLQAFRLAFVDPFSEEQRSFELPMDERFNQIWSD</sequence>
<dbReference type="AlphaFoldDB" id="H4GK81"/>
<dbReference type="InterPro" id="IPR020103">
    <property type="entry name" value="PsdUridine_synth_cat_dom_sf"/>
</dbReference>
<keyword evidence="4" id="KW-0413">Isomerase</keyword>
<dbReference type="InterPro" id="IPR006224">
    <property type="entry name" value="PsdUridine_synth_RluA-like_CS"/>
</dbReference>
<comment type="function">
    <text evidence="4">Responsible for synthesis of pseudouridine from uracil.</text>
</comment>
<dbReference type="PANTHER" id="PTHR21600:SF87">
    <property type="entry name" value="RNA PSEUDOURIDYLATE SYNTHASE DOMAIN-CONTAINING PROTEIN 1"/>
    <property type="match status" value="1"/>
</dbReference>
<dbReference type="SUPFAM" id="SSF55120">
    <property type="entry name" value="Pseudouridine synthase"/>
    <property type="match status" value="1"/>
</dbReference>
<evidence type="ECO:0000256" key="2">
    <source>
        <dbReference type="ARBA" id="ARBA00010876"/>
    </source>
</evidence>
<dbReference type="PATRIC" id="fig|1144300.3.peg.1340"/>
<feature type="active site" evidence="3">
    <location>
        <position position="134"/>
    </location>
</feature>
<name>H4GK81_9LACO</name>
<organism evidence="6 7">
    <name type="scientific">Limosilactobacillus gastricus PS3</name>
    <dbReference type="NCBI Taxonomy" id="1144300"/>
    <lineage>
        <taxon>Bacteria</taxon>
        <taxon>Bacillati</taxon>
        <taxon>Bacillota</taxon>
        <taxon>Bacilli</taxon>
        <taxon>Lactobacillales</taxon>
        <taxon>Lactobacillaceae</taxon>
        <taxon>Limosilactobacillus</taxon>
    </lineage>
</organism>
<dbReference type="Pfam" id="PF00849">
    <property type="entry name" value="PseudoU_synth_2"/>
    <property type="match status" value="1"/>
</dbReference>
<evidence type="ECO:0000313" key="7">
    <source>
        <dbReference type="Proteomes" id="UP000004567"/>
    </source>
</evidence>
<dbReference type="PROSITE" id="PS01129">
    <property type="entry name" value="PSI_RLU"/>
    <property type="match status" value="1"/>
</dbReference>
<proteinExistence type="inferred from homology"/>
<evidence type="ECO:0000259" key="5">
    <source>
        <dbReference type="Pfam" id="PF00849"/>
    </source>
</evidence>
<dbReference type="GO" id="GO:0009982">
    <property type="term" value="F:pseudouridine synthase activity"/>
    <property type="evidence" value="ECO:0007669"/>
    <property type="project" value="InterPro"/>
</dbReference>
<dbReference type="NCBIfam" id="TIGR00005">
    <property type="entry name" value="rluA_subfam"/>
    <property type="match status" value="1"/>
</dbReference>
<comment type="caution">
    <text evidence="6">The sequence shown here is derived from an EMBL/GenBank/DDBJ whole genome shotgun (WGS) entry which is preliminary data.</text>
</comment>
<dbReference type="STRING" id="1144300.PS3_15255"/>
<dbReference type="OrthoDB" id="9807829at2"/>
<dbReference type="PANTHER" id="PTHR21600">
    <property type="entry name" value="MITOCHONDRIAL RNA PSEUDOURIDINE SYNTHASE"/>
    <property type="match status" value="1"/>
</dbReference>
<evidence type="ECO:0000256" key="1">
    <source>
        <dbReference type="ARBA" id="ARBA00000073"/>
    </source>
</evidence>
<evidence type="ECO:0000256" key="3">
    <source>
        <dbReference type="PIRSR" id="PIRSR606225-1"/>
    </source>
</evidence>
<dbReference type="RefSeq" id="WP_007122464.1">
    <property type="nucleotide sequence ID" value="NZ_AICN01000062.1"/>
</dbReference>
<dbReference type="InterPro" id="IPR050188">
    <property type="entry name" value="RluA_PseudoU_synthase"/>
</dbReference>
<dbReference type="EC" id="5.4.99.-" evidence="4"/>
<comment type="catalytic activity">
    <reaction evidence="1 4">
        <text>a uridine in RNA = a pseudouridine in RNA</text>
        <dbReference type="Rhea" id="RHEA:48348"/>
        <dbReference type="Rhea" id="RHEA-COMP:12068"/>
        <dbReference type="Rhea" id="RHEA-COMP:12069"/>
        <dbReference type="ChEBI" id="CHEBI:65314"/>
        <dbReference type="ChEBI" id="CHEBI:65315"/>
    </reaction>
</comment>
<dbReference type="Gene3D" id="3.30.2350.10">
    <property type="entry name" value="Pseudouridine synthase"/>
    <property type="match status" value="1"/>
</dbReference>
<dbReference type="GO" id="GO:0000455">
    <property type="term" value="P:enzyme-directed rRNA pseudouridine synthesis"/>
    <property type="evidence" value="ECO:0007669"/>
    <property type="project" value="TreeGrafter"/>
</dbReference>
<gene>
    <name evidence="6" type="ORF">PS3_15255</name>
</gene>
<dbReference type="InterPro" id="IPR006145">
    <property type="entry name" value="PsdUridine_synth_RsuA/RluA"/>
</dbReference>
<comment type="similarity">
    <text evidence="2 4">Belongs to the pseudouridine synthase RluA family.</text>
</comment>
<dbReference type="Proteomes" id="UP000004567">
    <property type="component" value="Unassembled WGS sequence"/>
</dbReference>
<dbReference type="InterPro" id="IPR006225">
    <property type="entry name" value="PsdUridine_synth_RluC/D"/>
</dbReference>
<protein>
    <recommendedName>
        <fullName evidence="4">Pseudouridine synthase</fullName>
        <ecNumber evidence="4">5.4.99.-</ecNumber>
    </recommendedName>
</protein>
<dbReference type="GO" id="GO:0140098">
    <property type="term" value="F:catalytic activity, acting on RNA"/>
    <property type="evidence" value="ECO:0007669"/>
    <property type="project" value="UniProtKB-ARBA"/>
</dbReference>
<evidence type="ECO:0000313" key="6">
    <source>
        <dbReference type="EMBL" id="EHS85533.1"/>
    </source>
</evidence>